<keyword evidence="1" id="KW-0378">Hydrolase</keyword>
<dbReference type="AlphaFoldDB" id="A0AAU9E2P2"/>
<evidence type="ECO:0000256" key="1">
    <source>
        <dbReference type="ARBA" id="ARBA00022801"/>
    </source>
</evidence>
<organism evidence="3 4">
    <name type="scientific">Helicovermis profundi</name>
    <dbReference type="NCBI Taxonomy" id="3065157"/>
    <lineage>
        <taxon>Bacteria</taxon>
        <taxon>Bacillati</taxon>
        <taxon>Bacillota</taxon>
        <taxon>Clostridia</taxon>
        <taxon>Helicovermis</taxon>
    </lineage>
</organism>
<dbReference type="InterPro" id="IPR000086">
    <property type="entry name" value="NUDIX_hydrolase_dom"/>
</dbReference>
<dbReference type="SUPFAM" id="SSF55811">
    <property type="entry name" value="Nudix"/>
    <property type="match status" value="1"/>
</dbReference>
<sequence length="143" mass="16726">MNKIRSFGIKENKYTYIERKGVYGLEYKDDKVFLVKSPLGYFALGGGIEPGESEEECLRREVIEEVGKFIEIGEFLEEVIEYVHVKGSEKSYKKIMKFYRIDLKENYDGKIEEDHELVELSVEDAINKMFLKGQAYVVKKYAK</sequence>
<reference evidence="3 4" key="1">
    <citation type="submission" date="2023-08" db="EMBL/GenBank/DDBJ databases">
        <title>Helicovermis profunda gen. nov., sp. nov., a novel mesophilic, fermentative bacterium within the Bacillota from a deep-sea hydrothermal vent chimney.</title>
        <authorList>
            <person name="Miyazaki U."/>
            <person name="Mizutani D."/>
            <person name="Hashimoto Y."/>
            <person name="Tame A."/>
            <person name="Sawayama S."/>
            <person name="Miyazaki J."/>
            <person name="Takai K."/>
            <person name="Nakagawa S."/>
        </authorList>
    </citation>
    <scope>NUCLEOTIDE SEQUENCE [LARGE SCALE GENOMIC DNA]</scope>
    <source>
        <strain evidence="3 4">S502</strain>
    </source>
</reference>
<dbReference type="Pfam" id="PF00293">
    <property type="entry name" value="NUDIX"/>
    <property type="match status" value="1"/>
</dbReference>
<proteinExistence type="predicted"/>
<dbReference type="PROSITE" id="PS00893">
    <property type="entry name" value="NUDIX_BOX"/>
    <property type="match status" value="1"/>
</dbReference>
<dbReference type="RefSeq" id="WP_338536910.1">
    <property type="nucleotide sequence ID" value="NZ_AP028654.1"/>
</dbReference>
<dbReference type="InterPro" id="IPR020084">
    <property type="entry name" value="NUDIX_hydrolase_CS"/>
</dbReference>
<dbReference type="KEGG" id="hprf:HLPR_09290"/>
<evidence type="ECO:0000313" key="4">
    <source>
        <dbReference type="Proteomes" id="UP001321786"/>
    </source>
</evidence>
<protein>
    <recommendedName>
        <fullName evidence="2">Nudix hydrolase domain-containing protein</fullName>
    </recommendedName>
</protein>
<dbReference type="EMBL" id="AP028654">
    <property type="protein sequence ID" value="BEP28598.1"/>
    <property type="molecule type" value="Genomic_DNA"/>
</dbReference>
<dbReference type="Gene3D" id="3.90.79.10">
    <property type="entry name" value="Nucleoside Triphosphate Pyrophosphohydrolase"/>
    <property type="match status" value="1"/>
</dbReference>
<dbReference type="Proteomes" id="UP001321786">
    <property type="component" value="Chromosome"/>
</dbReference>
<name>A0AAU9E2P2_9FIRM</name>
<dbReference type="PROSITE" id="PS51462">
    <property type="entry name" value="NUDIX"/>
    <property type="match status" value="1"/>
</dbReference>
<keyword evidence="4" id="KW-1185">Reference proteome</keyword>
<dbReference type="InterPro" id="IPR015797">
    <property type="entry name" value="NUDIX_hydrolase-like_dom_sf"/>
</dbReference>
<accession>A0AAU9E2P2</accession>
<evidence type="ECO:0000313" key="3">
    <source>
        <dbReference type="EMBL" id="BEP28598.1"/>
    </source>
</evidence>
<dbReference type="GO" id="GO:0016787">
    <property type="term" value="F:hydrolase activity"/>
    <property type="evidence" value="ECO:0007669"/>
    <property type="project" value="UniProtKB-KW"/>
</dbReference>
<feature type="domain" description="Nudix hydrolase" evidence="2">
    <location>
        <begin position="15"/>
        <end position="143"/>
    </location>
</feature>
<gene>
    <name evidence="3" type="ORF">HLPR_09290</name>
</gene>
<evidence type="ECO:0000259" key="2">
    <source>
        <dbReference type="PROSITE" id="PS51462"/>
    </source>
</evidence>